<reference evidence="1" key="1">
    <citation type="journal article" date="2015" name="Nature">
        <title>Complex archaea that bridge the gap between prokaryotes and eukaryotes.</title>
        <authorList>
            <person name="Spang A."/>
            <person name="Saw J.H."/>
            <person name="Jorgensen S.L."/>
            <person name="Zaremba-Niedzwiedzka K."/>
            <person name="Martijn J."/>
            <person name="Lind A.E."/>
            <person name="van Eijk R."/>
            <person name="Schleper C."/>
            <person name="Guy L."/>
            <person name="Ettema T.J."/>
        </authorList>
    </citation>
    <scope>NUCLEOTIDE SEQUENCE</scope>
</reference>
<dbReference type="AlphaFoldDB" id="A0A0F8XLZ9"/>
<organism evidence="1">
    <name type="scientific">marine sediment metagenome</name>
    <dbReference type="NCBI Taxonomy" id="412755"/>
    <lineage>
        <taxon>unclassified sequences</taxon>
        <taxon>metagenomes</taxon>
        <taxon>ecological metagenomes</taxon>
    </lineage>
</organism>
<accession>A0A0F8XLZ9</accession>
<dbReference type="EMBL" id="LAZR01058343">
    <property type="protein sequence ID" value="KKK70097.1"/>
    <property type="molecule type" value="Genomic_DNA"/>
</dbReference>
<evidence type="ECO:0000313" key="1">
    <source>
        <dbReference type="EMBL" id="KKK70097.1"/>
    </source>
</evidence>
<sequence length="169" mass="19699">MNSDPTSANLDNKRHQLLMREKLIILLGRLTQMVKIHQDNNELLIKAAKDFVRTVVALMGGEDHMTIESSRGRFYIQNEKLLYRRETAAMTYAVLTYFEKLDLIGFRFGHGIKNCPQKEIFTFARMLNHAVAETNPFEWLCQNIEKGNFQCVEILLEPEMNIYDISIEK</sequence>
<name>A0A0F8XLZ9_9ZZZZ</name>
<proteinExistence type="predicted"/>
<gene>
    <name evidence="1" type="ORF">LCGC14_2927400</name>
</gene>
<comment type="caution">
    <text evidence="1">The sequence shown here is derived from an EMBL/GenBank/DDBJ whole genome shotgun (WGS) entry which is preliminary data.</text>
</comment>
<protein>
    <submittedName>
        <fullName evidence="1">Uncharacterized protein</fullName>
    </submittedName>
</protein>
<feature type="non-terminal residue" evidence="1">
    <location>
        <position position="169"/>
    </location>
</feature>